<reference evidence="3" key="1">
    <citation type="journal article" date="2019" name="Int. J. Syst. Evol. Microbiol.">
        <title>The Global Catalogue of Microorganisms (GCM) 10K type strain sequencing project: providing services to taxonomists for standard genome sequencing and annotation.</title>
        <authorList>
            <consortium name="The Broad Institute Genomics Platform"/>
            <consortium name="The Broad Institute Genome Sequencing Center for Infectious Disease"/>
            <person name="Wu L."/>
            <person name="Ma J."/>
        </authorList>
    </citation>
    <scope>NUCLEOTIDE SEQUENCE [LARGE SCALE GENOMIC DNA]</scope>
    <source>
        <strain evidence="3">CCM 7224</strain>
    </source>
</reference>
<dbReference type="EMBL" id="JBHSIZ010000051">
    <property type="protein sequence ID" value="MFC4961524.1"/>
    <property type="molecule type" value="Genomic_DNA"/>
</dbReference>
<evidence type="ECO:0000313" key="2">
    <source>
        <dbReference type="EMBL" id="MFC4961524.1"/>
    </source>
</evidence>
<comment type="caution">
    <text evidence="2">The sequence shown here is derived from an EMBL/GenBank/DDBJ whole genome shotgun (WGS) entry which is preliminary data.</text>
</comment>
<name>A0ABV9UZ83_9ACTN</name>
<accession>A0ABV9UZ83</accession>
<feature type="transmembrane region" description="Helical" evidence="1">
    <location>
        <begin position="23"/>
        <end position="47"/>
    </location>
</feature>
<evidence type="ECO:0000256" key="1">
    <source>
        <dbReference type="SAM" id="Phobius"/>
    </source>
</evidence>
<keyword evidence="1" id="KW-0472">Membrane</keyword>
<sequence>MLANLLVLVALFAGYVLHERPTILPVIAGIAGLFAIGGVILTSVKLVNRRRP</sequence>
<gene>
    <name evidence="2" type="ORF">ACFPFX_35110</name>
</gene>
<protein>
    <submittedName>
        <fullName evidence="2">Uncharacterized protein</fullName>
    </submittedName>
</protein>
<organism evidence="2 3">
    <name type="scientific">Streptomyces mauvecolor</name>
    <dbReference type="NCBI Taxonomy" id="58345"/>
    <lineage>
        <taxon>Bacteria</taxon>
        <taxon>Bacillati</taxon>
        <taxon>Actinomycetota</taxon>
        <taxon>Actinomycetes</taxon>
        <taxon>Kitasatosporales</taxon>
        <taxon>Streptomycetaceae</taxon>
        <taxon>Streptomyces</taxon>
    </lineage>
</organism>
<evidence type="ECO:0000313" key="3">
    <source>
        <dbReference type="Proteomes" id="UP001595834"/>
    </source>
</evidence>
<keyword evidence="1" id="KW-0812">Transmembrane</keyword>
<keyword evidence="1" id="KW-1133">Transmembrane helix</keyword>
<dbReference type="RefSeq" id="WP_344380535.1">
    <property type="nucleotide sequence ID" value="NZ_BAAASQ010000047.1"/>
</dbReference>
<dbReference type="Proteomes" id="UP001595834">
    <property type="component" value="Unassembled WGS sequence"/>
</dbReference>
<proteinExistence type="predicted"/>
<keyword evidence="3" id="KW-1185">Reference proteome</keyword>